<dbReference type="Proteomes" id="UP001597182">
    <property type="component" value="Unassembled WGS sequence"/>
</dbReference>
<dbReference type="InterPro" id="IPR050482">
    <property type="entry name" value="Sensor_HK_TwoCompSys"/>
</dbReference>
<keyword evidence="5" id="KW-0547">Nucleotide-binding</keyword>
<protein>
    <recommendedName>
        <fullName evidence="2">histidine kinase</fullName>
        <ecNumber evidence="2">2.7.13.3</ecNumber>
    </recommendedName>
</protein>
<accession>A0ABW3VK99</accession>
<dbReference type="Gene3D" id="3.30.565.10">
    <property type="entry name" value="Histidine kinase-like ATPase, C-terminal domain"/>
    <property type="match status" value="1"/>
</dbReference>
<dbReference type="InterPro" id="IPR011712">
    <property type="entry name" value="Sig_transdc_His_kin_sub3_dim/P"/>
</dbReference>
<evidence type="ECO:0000256" key="1">
    <source>
        <dbReference type="ARBA" id="ARBA00000085"/>
    </source>
</evidence>
<dbReference type="InterPro" id="IPR036890">
    <property type="entry name" value="HATPase_C_sf"/>
</dbReference>
<comment type="caution">
    <text evidence="10">The sequence shown here is derived from an EMBL/GenBank/DDBJ whole genome shotgun (WGS) entry which is preliminary data.</text>
</comment>
<dbReference type="SMART" id="SM00387">
    <property type="entry name" value="HATPase_c"/>
    <property type="match status" value="1"/>
</dbReference>
<evidence type="ECO:0000256" key="6">
    <source>
        <dbReference type="ARBA" id="ARBA00022777"/>
    </source>
</evidence>
<organism evidence="10 11">
    <name type="scientific">Pseudonocardia benzenivorans</name>
    <dbReference type="NCBI Taxonomy" id="228005"/>
    <lineage>
        <taxon>Bacteria</taxon>
        <taxon>Bacillati</taxon>
        <taxon>Actinomycetota</taxon>
        <taxon>Actinomycetes</taxon>
        <taxon>Pseudonocardiales</taxon>
        <taxon>Pseudonocardiaceae</taxon>
        <taxon>Pseudonocardia</taxon>
    </lineage>
</organism>
<evidence type="ECO:0000256" key="7">
    <source>
        <dbReference type="ARBA" id="ARBA00022840"/>
    </source>
</evidence>
<keyword evidence="11" id="KW-1185">Reference proteome</keyword>
<evidence type="ECO:0000256" key="8">
    <source>
        <dbReference type="ARBA" id="ARBA00023012"/>
    </source>
</evidence>
<gene>
    <name evidence="10" type="ORF">ACFQ34_18060</name>
</gene>
<dbReference type="EMBL" id="JBHTMB010000151">
    <property type="protein sequence ID" value="MFD1235195.1"/>
    <property type="molecule type" value="Genomic_DNA"/>
</dbReference>
<dbReference type="Pfam" id="PF02518">
    <property type="entry name" value="HATPase_c"/>
    <property type="match status" value="1"/>
</dbReference>
<evidence type="ECO:0000256" key="4">
    <source>
        <dbReference type="ARBA" id="ARBA00022679"/>
    </source>
</evidence>
<dbReference type="Pfam" id="PF07730">
    <property type="entry name" value="HisKA_3"/>
    <property type="match status" value="1"/>
</dbReference>
<evidence type="ECO:0000256" key="3">
    <source>
        <dbReference type="ARBA" id="ARBA00022553"/>
    </source>
</evidence>
<keyword evidence="6 10" id="KW-0418">Kinase</keyword>
<keyword evidence="3" id="KW-0597">Phosphoprotein</keyword>
<evidence type="ECO:0000256" key="2">
    <source>
        <dbReference type="ARBA" id="ARBA00012438"/>
    </source>
</evidence>
<dbReference type="GO" id="GO:0016301">
    <property type="term" value="F:kinase activity"/>
    <property type="evidence" value="ECO:0007669"/>
    <property type="project" value="UniProtKB-KW"/>
</dbReference>
<name>A0ABW3VK99_9PSEU</name>
<comment type="catalytic activity">
    <reaction evidence="1">
        <text>ATP + protein L-histidine = ADP + protein N-phospho-L-histidine.</text>
        <dbReference type="EC" id="2.7.13.3"/>
    </reaction>
</comment>
<dbReference type="PANTHER" id="PTHR24421:SF10">
    <property type="entry name" value="NITRATE_NITRITE SENSOR PROTEIN NARQ"/>
    <property type="match status" value="1"/>
</dbReference>
<sequence length="294" mass="30844">MTLGDPSLQLLFWLPAQGRHTDAAGTSAVLPEEGAPRKAVEVESAGERVGAIVYDAVVLPDPALVRAAGRVVALAMERERLTAELLAGRAALRESRARIVESGDLERRRLAHDLHDGLQAHLVVLALRAGQLAVRAAPPLAEQAEAVRADAETAITELRGLVHGILPALLAQRGLFAAVQELVDRIPLPSTLSLPADDTALPAAVETAAYFSVAEAVANAVKHAGAQKLWVTLTHDSRRLGIEVRDDGVGGAHLDRGSGLRGIADRVEALGGRLSLASPPGQGTRLCVELPCES</sequence>
<dbReference type="SUPFAM" id="SSF55874">
    <property type="entry name" value="ATPase domain of HSP90 chaperone/DNA topoisomerase II/histidine kinase"/>
    <property type="match status" value="1"/>
</dbReference>
<evidence type="ECO:0000259" key="9">
    <source>
        <dbReference type="SMART" id="SM00387"/>
    </source>
</evidence>
<dbReference type="CDD" id="cd16917">
    <property type="entry name" value="HATPase_UhpB-NarQ-NarX-like"/>
    <property type="match status" value="1"/>
</dbReference>
<evidence type="ECO:0000313" key="10">
    <source>
        <dbReference type="EMBL" id="MFD1235195.1"/>
    </source>
</evidence>
<reference evidence="11" key="1">
    <citation type="journal article" date="2019" name="Int. J. Syst. Evol. Microbiol.">
        <title>The Global Catalogue of Microorganisms (GCM) 10K type strain sequencing project: providing services to taxonomists for standard genome sequencing and annotation.</title>
        <authorList>
            <consortium name="The Broad Institute Genomics Platform"/>
            <consortium name="The Broad Institute Genome Sequencing Center for Infectious Disease"/>
            <person name="Wu L."/>
            <person name="Ma J."/>
        </authorList>
    </citation>
    <scope>NUCLEOTIDE SEQUENCE [LARGE SCALE GENOMIC DNA]</scope>
    <source>
        <strain evidence="11">CCUG 49018</strain>
    </source>
</reference>
<dbReference type="EC" id="2.7.13.3" evidence="2"/>
<feature type="domain" description="Histidine kinase/HSP90-like ATPase" evidence="9">
    <location>
        <begin position="204"/>
        <end position="294"/>
    </location>
</feature>
<dbReference type="Gene3D" id="1.20.5.1930">
    <property type="match status" value="1"/>
</dbReference>
<evidence type="ECO:0000313" key="11">
    <source>
        <dbReference type="Proteomes" id="UP001597182"/>
    </source>
</evidence>
<dbReference type="InterPro" id="IPR003594">
    <property type="entry name" value="HATPase_dom"/>
</dbReference>
<keyword evidence="8" id="KW-0902">Two-component regulatory system</keyword>
<dbReference type="RefSeq" id="WP_339122245.1">
    <property type="nucleotide sequence ID" value="NZ_BAABKS010000039.1"/>
</dbReference>
<keyword evidence="7" id="KW-0067">ATP-binding</keyword>
<proteinExistence type="predicted"/>
<keyword evidence="4" id="KW-0808">Transferase</keyword>
<dbReference type="PANTHER" id="PTHR24421">
    <property type="entry name" value="NITRATE/NITRITE SENSOR PROTEIN NARX-RELATED"/>
    <property type="match status" value="1"/>
</dbReference>
<evidence type="ECO:0000256" key="5">
    <source>
        <dbReference type="ARBA" id="ARBA00022741"/>
    </source>
</evidence>